<gene>
    <name evidence="2" type="ORF">FJR03_05265</name>
</gene>
<proteinExistence type="predicted"/>
<dbReference type="AlphaFoldDB" id="A0A7M1AUR1"/>
<dbReference type="EMBL" id="CP041165">
    <property type="protein sequence ID" value="QOP41181.1"/>
    <property type="molecule type" value="Genomic_DNA"/>
</dbReference>
<name>A0A7M1AUR1_9BACT</name>
<evidence type="ECO:0000313" key="2">
    <source>
        <dbReference type="EMBL" id="QOP41181.1"/>
    </source>
</evidence>
<dbReference type="KEGG" id="smax:FJR03_05265"/>
<keyword evidence="3" id="KW-1185">Reference proteome</keyword>
<protein>
    <submittedName>
        <fullName evidence="2">Uncharacterized protein</fullName>
    </submittedName>
</protein>
<reference evidence="2 3" key="1">
    <citation type="submission" date="2019-06" db="EMBL/GenBank/DDBJ databases">
        <title>Sulfurimonas gotlandica sp. nov., a chemoautotrophic and psychrotolerant epsilonproteobacterium isolated from a pelagic redoxcline, and an emended description of the genus Sulfurimonas.</title>
        <authorList>
            <person name="Wang S."/>
            <person name="Jiang L."/>
            <person name="Shao Z."/>
        </authorList>
    </citation>
    <scope>NUCLEOTIDE SEQUENCE [LARGE SCALE GENOMIC DNA]</scope>
    <source>
        <strain evidence="2 3">B2</strain>
    </source>
</reference>
<organism evidence="2 3">
    <name type="scientific">Sulfurimonas marina</name>
    <dbReference type="NCBI Taxonomy" id="2590551"/>
    <lineage>
        <taxon>Bacteria</taxon>
        <taxon>Pseudomonadati</taxon>
        <taxon>Campylobacterota</taxon>
        <taxon>Epsilonproteobacteria</taxon>
        <taxon>Campylobacterales</taxon>
        <taxon>Sulfurimonadaceae</taxon>
        <taxon>Sulfurimonas</taxon>
    </lineage>
</organism>
<feature type="coiled-coil region" evidence="1">
    <location>
        <begin position="22"/>
        <end position="101"/>
    </location>
</feature>
<accession>A0A7M1AUR1</accession>
<evidence type="ECO:0000313" key="3">
    <source>
        <dbReference type="Proteomes" id="UP000593910"/>
    </source>
</evidence>
<sequence length="213" mass="24783">MKLVLSLFIVLSLSNGDEMQRLDSIVKDIENLRVNYDRSQEKLQECEVKLLDEQQKTTLLQTELKSSSSANKENKKYIDKINNLENQIKYIKSILKNKEEEIAKLKLPKQEKKKSQIKVECSLENQINPFPELKMRESAWKSTKATTYRLKQDSAIYSDINGKKIGKWEKLTSFTSTLAVEGWVKISGYFVDKKWQKAKKSMWVKAANALKRD</sequence>
<dbReference type="RefSeq" id="WP_193114601.1">
    <property type="nucleotide sequence ID" value="NZ_CP041165.1"/>
</dbReference>
<keyword evidence="1" id="KW-0175">Coiled coil</keyword>
<dbReference type="Proteomes" id="UP000593910">
    <property type="component" value="Chromosome"/>
</dbReference>
<evidence type="ECO:0000256" key="1">
    <source>
        <dbReference type="SAM" id="Coils"/>
    </source>
</evidence>